<name>A0A9P6CHS3_9AGAR</name>
<reference evidence="2" key="1">
    <citation type="submission" date="2020-11" db="EMBL/GenBank/DDBJ databases">
        <authorList>
            <consortium name="DOE Joint Genome Institute"/>
            <person name="Ahrendt S."/>
            <person name="Riley R."/>
            <person name="Andreopoulos W."/>
            <person name="Labutti K."/>
            <person name="Pangilinan J."/>
            <person name="Ruiz-Duenas F.J."/>
            <person name="Barrasa J.M."/>
            <person name="Sanchez-Garcia M."/>
            <person name="Camarero S."/>
            <person name="Miyauchi S."/>
            <person name="Serrano A."/>
            <person name="Linde D."/>
            <person name="Babiker R."/>
            <person name="Drula E."/>
            <person name="Ayuso-Fernandez I."/>
            <person name="Pacheco R."/>
            <person name="Padilla G."/>
            <person name="Ferreira P."/>
            <person name="Barriuso J."/>
            <person name="Kellner H."/>
            <person name="Castanera R."/>
            <person name="Alfaro M."/>
            <person name="Ramirez L."/>
            <person name="Pisabarro A.G."/>
            <person name="Kuo A."/>
            <person name="Tritt A."/>
            <person name="Lipzen A."/>
            <person name="He G."/>
            <person name="Yan M."/>
            <person name="Ng V."/>
            <person name="Cullen D."/>
            <person name="Martin F."/>
            <person name="Rosso M.-N."/>
            <person name="Henrissat B."/>
            <person name="Hibbett D."/>
            <person name="Martinez A.T."/>
            <person name="Grigoriev I.V."/>
        </authorList>
    </citation>
    <scope>NUCLEOTIDE SEQUENCE</scope>
    <source>
        <strain evidence="2">CBS 247.69</strain>
    </source>
</reference>
<sequence>MLLFHGEHKIRIFVVDFMPLAQTYEATRSLVKQLAVVRIYKVSAAVLTIYDHVITFPEELLVVTLVKKNTITEGDWQEKEISVPTVLYMFMRCLGDMQLVFTAVVSVQSSMTLKVPTLVFSRIPLRSYWVYFSTDYISSVLSSSTTRDRAVPLFFAPCRQF</sequence>
<dbReference type="Proteomes" id="UP000807353">
    <property type="component" value="Unassembled WGS sequence"/>
</dbReference>
<dbReference type="InterPro" id="IPR045340">
    <property type="entry name" value="DUF6533"/>
</dbReference>
<evidence type="ECO:0000313" key="2">
    <source>
        <dbReference type="EMBL" id="KAF9461229.1"/>
    </source>
</evidence>
<evidence type="ECO:0000313" key="3">
    <source>
        <dbReference type="Proteomes" id="UP000807353"/>
    </source>
</evidence>
<keyword evidence="3" id="KW-1185">Reference proteome</keyword>
<dbReference type="AlphaFoldDB" id="A0A9P6CHS3"/>
<evidence type="ECO:0000259" key="1">
    <source>
        <dbReference type="Pfam" id="PF20151"/>
    </source>
</evidence>
<feature type="domain" description="DUF6533" evidence="1">
    <location>
        <begin position="42"/>
        <end position="95"/>
    </location>
</feature>
<dbReference type="EMBL" id="MU150287">
    <property type="protein sequence ID" value="KAF9461229.1"/>
    <property type="molecule type" value="Genomic_DNA"/>
</dbReference>
<dbReference type="Pfam" id="PF20151">
    <property type="entry name" value="DUF6533"/>
    <property type="match status" value="1"/>
</dbReference>
<accession>A0A9P6CHS3</accession>
<protein>
    <recommendedName>
        <fullName evidence="1">DUF6533 domain-containing protein</fullName>
    </recommendedName>
</protein>
<proteinExistence type="predicted"/>
<gene>
    <name evidence="2" type="ORF">BDZ94DRAFT_829368</name>
</gene>
<organism evidence="2 3">
    <name type="scientific">Collybia nuda</name>
    <dbReference type="NCBI Taxonomy" id="64659"/>
    <lineage>
        <taxon>Eukaryota</taxon>
        <taxon>Fungi</taxon>
        <taxon>Dikarya</taxon>
        <taxon>Basidiomycota</taxon>
        <taxon>Agaricomycotina</taxon>
        <taxon>Agaricomycetes</taxon>
        <taxon>Agaricomycetidae</taxon>
        <taxon>Agaricales</taxon>
        <taxon>Tricholomatineae</taxon>
        <taxon>Clitocybaceae</taxon>
        <taxon>Collybia</taxon>
    </lineage>
</organism>
<comment type="caution">
    <text evidence="2">The sequence shown here is derived from an EMBL/GenBank/DDBJ whole genome shotgun (WGS) entry which is preliminary data.</text>
</comment>